<protein>
    <submittedName>
        <fullName evidence="2">Uncharacterized conserved protein, DUF1330 family</fullName>
    </submittedName>
</protein>
<dbReference type="OrthoDB" id="8909581at2"/>
<proteinExistence type="predicted"/>
<dbReference type="EMBL" id="FZQA01000010">
    <property type="protein sequence ID" value="SNT75854.1"/>
    <property type="molecule type" value="Genomic_DNA"/>
</dbReference>
<feature type="domain" description="DUF1330" evidence="1">
    <location>
        <begin position="45"/>
        <end position="121"/>
    </location>
</feature>
<keyword evidence="3" id="KW-1185">Reference proteome</keyword>
<dbReference type="RefSeq" id="WP_089413362.1">
    <property type="nucleotide sequence ID" value="NZ_FZQA01000010.1"/>
</dbReference>
<evidence type="ECO:0000259" key="1">
    <source>
        <dbReference type="Pfam" id="PF07045"/>
    </source>
</evidence>
<organism evidence="2 3">
    <name type="scientific">Amphiplicatus metriothermophilus</name>
    <dbReference type="NCBI Taxonomy" id="1519374"/>
    <lineage>
        <taxon>Bacteria</taxon>
        <taxon>Pseudomonadati</taxon>
        <taxon>Pseudomonadota</taxon>
        <taxon>Alphaproteobacteria</taxon>
        <taxon>Parvularculales</taxon>
        <taxon>Parvularculaceae</taxon>
        <taxon>Amphiplicatus</taxon>
    </lineage>
</organism>
<evidence type="ECO:0000313" key="3">
    <source>
        <dbReference type="Proteomes" id="UP000198346"/>
    </source>
</evidence>
<gene>
    <name evidence="2" type="ORF">SAMN06297382_2937</name>
</gene>
<dbReference type="Gene3D" id="3.30.70.100">
    <property type="match status" value="1"/>
</dbReference>
<dbReference type="InterPro" id="IPR010753">
    <property type="entry name" value="DUF1330"/>
</dbReference>
<accession>A0A239Q009</accession>
<evidence type="ECO:0000313" key="2">
    <source>
        <dbReference type="EMBL" id="SNT75854.1"/>
    </source>
</evidence>
<dbReference type="InterPro" id="IPR011008">
    <property type="entry name" value="Dimeric_a/b-barrel"/>
</dbReference>
<sequence>MTGYIDPTREQFGAMMKLPEEGPIWMLNIIRLRESAAYEDGRKATGREAYAAYARESEKFFKGVGGRIVWSGEPRHVLIGPEDERWDVCFVAEYPSAQAFADMVKNPGYQAIVRHRQAAVADSRLIRLKPGEAGAVFG</sequence>
<dbReference type="PANTHER" id="PTHR40257">
    <property type="match status" value="1"/>
</dbReference>
<dbReference type="SUPFAM" id="SSF54909">
    <property type="entry name" value="Dimeric alpha+beta barrel"/>
    <property type="match status" value="1"/>
</dbReference>
<dbReference type="Proteomes" id="UP000198346">
    <property type="component" value="Unassembled WGS sequence"/>
</dbReference>
<dbReference type="Pfam" id="PF07045">
    <property type="entry name" value="DUF1330"/>
    <property type="match status" value="1"/>
</dbReference>
<dbReference type="PANTHER" id="PTHR40257:SF1">
    <property type="entry name" value="DUF1330 DOMAIN-CONTAINING PROTEIN"/>
    <property type="match status" value="1"/>
</dbReference>
<dbReference type="AlphaFoldDB" id="A0A239Q009"/>
<reference evidence="2 3" key="1">
    <citation type="submission" date="2017-07" db="EMBL/GenBank/DDBJ databases">
        <authorList>
            <person name="Sun Z.S."/>
            <person name="Albrecht U."/>
            <person name="Echele G."/>
            <person name="Lee C.C."/>
        </authorList>
    </citation>
    <scope>NUCLEOTIDE SEQUENCE [LARGE SCALE GENOMIC DNA]</scope>
    <source>
        <strain evidence="2 3">CGMCC 1.12710</strain>
    </source>
</reference>
<name>A0A239Q009_9PROT</name>